<accession>A0ABT1UB45</accession>
<dbReference type="InterPro" id="IPR004193">
    <property type="entry name" value="Glyco_hydro_13_N"/>
</dbReference>
<dbReference type="InterPro" id="IPR013783">
    <property type="entry name" value="Ig-like_fold"/>
</dbReference>
<evidence type="ECO:0000259" key="3">
    <source>
        <dbReference type="Pfam" id="PF02922"/>
    </source>
</evidence>
<organism evidence="4 5">
    <name type="scientific">Methylomonas rivi</name>
    <dbReference type="NCBI Taxonomy" id="2952226"/>
    <lineage>
        <taxon>Bacteria</taxon>
        <taxon>Pseudomonadati</taxon>
        <taxon>Pseudomonadota</taxon>
        <taxon>Gammaproteobacteria</taxon>
        <taxon>Methylococcales</taxon>
        <taxon>Methylococcaceae</taxon>
        <taxon>Methylomonas</taxon>
    </lineage>
</organism>
<comment type="caution">
    <text evidence="4">The sequence shown here is derived from an EMBL/GenBank/DDBJ whole genome shotgun (WGS) entry which is preliminary data.</text>
</comment>
<comment type="similarity">
    <text evidence="1">Belongs to the glycosyl hydrolase 13 family.</text>
</comment>
<evidence type="ECO:0000313" key="4">
    <source>
        <dbReference type="EMBL" id="MCQ8131071.1"/>
    </source>
</evidence>
<dbReference type="InterPro" id="IPR014756">
    <property type="entry name" value="Ig_E-set"/>
</dbReference>
<proteinExistence type="inferred from homology"/>
<evidence type="ECO:0000256" key="2">
    <source>
        <dbReference type="ARBA" id="ARBA00023295"/>
    </source>
</evidence>
<keyword evidence="5" id="KW-1185">Reference proteome</keyword>
<feature type="domain" description="Glycoside hydrolase family 13 N-terminal" evidence="3">
    <location>
        <begin position="16"/>
        <end position="107"/>
    </location>
</feature>
<dbReference type="EMBL" id="JANIBK010000343">
    <property type="protein sequence ID" value="MCQ8131071.1"/>
    <property type="molecule type" value="Genomic_DNA"/>
</dbReference>
<evidence type="ECO:0000256" key="1">
    <source>
        <dbReference type="ARBA" id="ARBA00008061"/>
    </source>
</evidence>
<dbReference type="PANTHER" id="PTHR43002">
    <property type="entry name" value="GLYCOGEN DEBRANCHING ENZYME"/>
    <property type="match status" value="1"/>
</dbReference>
<reference evidence="4 5" key="1">
    <citation type="submission" date="2022-07" db="EMBL/GenBank/DDBJ databases">
        <title>Methylomonas rivi sp. nov., Methylomonas rosea sp. nov., Methylomonas aureus sp. nov. and Methylomonas subterranea sp. nov., four novel methanotrophs isolated from a freshwater creek and the deep terrestrial subsurface.</title>
        <authorList>
            <person name="Abin C."/>
            <person name="Sankaranarayanan K."/>
            <person name="Garner C."/>
            <person name="Sindelar R."/>
            <person name="Kotary K."/>
            <person name="Garner R."/>
            <person name="Barclay S."/>
            <person name="Lawson P."/>
            <person name="Krumholz L."/>
        </authorList>
    </citation>
    <scope>NUCLEOTIDE SEQUENCE [LARGE SCALE GENOMIC DNA]</scope>
    <source>
        <strain evidence="4 5">WSC-6</strain>
    </source>
</reference>
<dbReference type="Pfam" id="PF02922">
    <property type="entry name" value="CBM_48"/>
    <property type="match status" value="1"/>
</dbReference>
<dbReference type="Gene3D" id="2.60.40.10">
    <property type="entry name" value="Immunoglobulins"/>
    <property type="match status" value="1"/>
</dbReference>
<name>A0ABT1UB45_9GAMM</name>
<dbReference type="SUPFAM" id="SSF81296">
    <property type="entry name" value="E set domains"/>
    <property type="match status" value="1"/>
</dbReference>
<feature type="non-terminal residue" evidence="4">
    <location>
        <position position="128"/>
    </location>
</feature>
<dbReference type="InterPro" id="IPR044505">
    <property type="entry name" value="GlgX_Isoamylase_N_E_set"/>
</dbReference>
<keyword evidence="2" id="KW-0326">Glycosidase</keyword>
<protein>
    <submittedName>
        <fullName evidence="4">Glycogen debranching enzyme</fullName>
    </submittedName>
</protein>
<gene>
    <name evidence="4" type="ORF">NP596_21630</name>
</gene>
<dbReference type="Proteomes" id="UP001524586">
    <property type="component" value="Unassembled WGS sequence"/>
</dbReference>
<keyword evidence="2" id="KW-0378">Hydrolase</keyword>
<dbReference type="CDD" id="cd02856">
    <property type="entry name" value="E_set_GDE_Isoamylase_N"/>
    <property type="match status" value="1"/>
</dbReference>
<evidence type="ECO:0000313" key="5">
    <source>
        <dbReference type="Proteomes" id="UP001524586"/>
    </source>
</evidence>
<sequence length="128" mass="14474">MHKKYTLRSGSPYPHGAQVGDDGVNFSISSRHATQVELLLFAHHDSPQPFQAILLDKSKNHTFFSWHVFVENLPAGTWYGWRIDGPSLTRESGLRFDKEKLLVDPWARAVSNDLWRRAAACLPGDNTS</sequence>